<protein>
    <submittedName>
        <fullName evidence="1">Uncharacterized protein</fullName>
    </submittedName>
</protein>
<keyword evidence="2" id="KW-1185">Reference proteome</keyword>
<dbReference type="GO" id="GO:0016592">
    <property type="term" value="C:mediator complex"/>
    <property type="evidence" value="ECO:0007669"/>
    <property type="project" value="TreeGrafter"/>
</dbReference>
<dbReference type="GO" id="GO:0045944">
    <property type="term" value="P:positive regulation of transcription by RNA polymerase II"/>
    <property type="evidence" value="ECO:0007669"/>
    <property type="project" value="TreeGrafter"/>
</dbReference>
<evidence type="ECO:0000313" key="2">
    <source>
        <dbReference type="Proteomes" id="UP001165190"/>
    </source>
</evidence>
<organism evidence="1 2">
    <name type="scientific">Hibiscus trionum</name>
    <name type="common">Flower of an hour</name>
    <dbReference type="NCBI Taxonomy" id="183268"/>
    <lineage>
        <taxon>Eukaryota</taxon>
        <taxon>Viridiplantae</taxon>
        <taxon>Streptophyta</taxon>
        <taxon>Embryophyta</taxon>
        <taxon>Tracheophyta</taxon>
        <taxon>Spermatophyta</taxon>
        <taxon>Magnoliopsida</taxon>
        <taxon>eudicotyledons</taxon>
        <taxon>Gunneridae</taxon>
        <taxon>Pentapetalae</taxon>
        <taxon>rosids</taxon>
        <taxon>malvids</taxon>
        <taxon>Malvales</taxon>
        <taxon>Malvaceae</taxon>
        <taxon>Malvoideae</taxon>
        <taxon>Hibiscus</taxon>
    </lineage>
</organism>
<sequence length="175" mass="18593">MTLLKPGNLFGIRQGQPVFITKLEGYRLASASETLTAHWPQNMRIVHLISQDHMKNKFAGKADFLVFRTMNHHGFLEQLRLKKLCAVIQLPSQTLLFSVTNQACRLIGKLFPGEVVFCFTKTAATATDATAPVFTTAAATATPAFATTTAAALPDATTTAVAPAAAATAAATTNG</sequence>
<gene>
    <name evidence="1" type="ORF">HRI_001206800</name>
</gene>
<dbReference type="PANTHER" id="PTHR12433:SF11">
    <property type="entry name" value="MEDIATOR OF RNA POLYMERASE II TRANSCRIPTION SUBUNIT 25"/>
    <property type="match status" value="1"/>
</dbReference>
<comment type="caution">
    <text evidence="1">The sequence shown here is derived from an EMBL/GenBank/DDBJ whole genome shotgun (WGS) entry which is preliminary data.</text>
</comment>
<dbReference type="PANTHER" id="PTHR12433">
    <property type="entry name" value="MEDIATOR OF RNA POLYMERASE II TRANSCRIPTION SUBUNIT 25"/>
    <property type="match status" value="1"/>
</dbReference>
<dbReference type="GO" id="GO:0005667">
    <property type="term" value="C:transcription regulator complex"/>
    <property type="evidence" value="ECO:0007669"/>
    <property type="project" value="TreeGrafter"/>
</dbReference>
<proteinExistence type="predicted"/>
<dbReference type="PRINTS" id="PR00833">
    <property type="entry name" value="POAALLERGEN"/>
</dbReference>
<name>A0A9W7HD26_HIBTR</name>
<accession>A0A9W7HD26</accession>
<dbReference type="AlphaFoldDB" id="A0A9W7HD26"/>
<dbReference type="EMBL" id="BSYR01000011">
    <property type="protein sequence ID" value="GMI75375.1"/>
    <property type="molecule type" value="Genomic_DNA"/>
</dbReference>
<dbReference type="OrthoDB" id="7690434at2759"/>
<evidence type="ECO:0000313" key="1">
    <source>
        <dbReference type="EMBL" id="GMI75375.1"/>
    </source>
</evidence>
<reference evidence="1" key="1">
    <citation type="submission" date="2023-05" db="EMBL/GenBank/DDBJ databases">
        <title>Genome and transcriptome analyses reveal genes involved in the formation of fine ridges on petal epidermal cells in Hibiscus trionum.</title>
        <authorList>
            <person name="Koshimizu S."/>
            <person name="Masuda S."/>
            <person name="Ishii T."/>
            <person name="Shirasu K."/>
            <person name="Hoshino A."/>
            <person name="Arita M."/>
        </authorList>
    </citation>
    <scope>NUCLEOTIDE SEQUENCE</scope>
    <source>
        <strain evidence="1">Hamamatsu line</strain>
    </source>
</reference>
<dbReference type="Proteomes" id="UP001165190">
    <property type="component" value="Unassembled WGS sequence"/>
</dbReference>